<evidence type="ECO:0000313" key="2">
    <source>
        <dbReference type="EMBL" id="KAH9310200.1"/>
    </source>
</evidence>
<dbReference type="Gene3D" id="3.40.50.20">
    <property type="match status" value="1"/>
</dbReference>
<feature type="non-terminal residue" evidence="2">
    <location>
        <position position="555"/>
    </location>
</feature>
<accession>A0AA38FUA0</accession>
<dbReference type="Gene3D" id="3.30.470.20">
    <property type="entry name" value="ATP-grasp fold, B domain"/>
    <property type="match status" value="1"/>
</dbReference>
<organism evidence="2 3">
    <name type="scientific">Taxus chinensis</name>
    <name type="common">Chinese yew</name>
    <name type="synonym">Taxus wallichiana var. chinensis</name>
    <dbReference type="NCBI Taxonomy" id="29808"/>
    <lineage>
        <taxon>Eukaryota</taxon>
        <taxon>Viridiplantae</taxon>
        <taxon>Streptophyta</taxon>
        <taxon>Embryophyta</taxon>
        <taxon>Tracheophyta</taxon>
        <taxon>Spermatophyta</taxon>
        <taxon>Pinopsida</taxon>
        <taxon>Pinidae</taxon>
        <taxon>Conifers II</taxon>
        <taxon>Cupressales</taxon>
        <taxon>Taxaceae</taxon>
        <taxon>Taxus</taxon>
    </lineage>
</organism>
<reference evidence="2 3" key="1">
    <citation type="journal article" date="2021" name="Nat. Plants">
        <title>The Taxus genome provides insights into paclitaxel biosynthesis.</title>
        <authorList>
            <person name="Xiong X."/>
            <person name="Gou J."/>
            <person name="Liao Q."/>
            <person name="Li Y."/>
            <person name="Zhou Q."/>
            <person name="Bi G."/>
            <person name="Li C."/>
            <person name="Du R."/>
            <person name="Wang X."/>
            <person name="Sun T."/>
            <person name="Guo L."/>
            <person name="Liang H."/>
            <person name="Lu P."/>
            <person name="Wu Y."/>
            <person name="Zhang Z."/>
            <person name="Ro D.K."/>
            <person name="Shang Y."/>
            <person name="Huang S."/>
            <person name="Yan J."/>
        </authorList>
    </citation>
    <scope>NUCLEOTIDE SEQUENCE [LARGE SCALE GENOMIC DNA]</scope>
    <source>
        <strain evidence="2">Ta-2019</strain>
    </source>
</reference>
<dbReference type="GO" id="GO:0005524">
    <property type="term" value="F:ATP binding"/>
    <property type="evidence" value="ECO:0007669"/>
    <property type="project" value="InterPro"/>
</dbReference>
<dbReference type="InterPro" id="IPR000291">
    <property type="entry name" value="D-Ala_lig_Van_CS"/>
</dbReference>
<feature type="domain" description="D-alanine--D-alanine ligase N-terminal" evidence="1">
    <location>
        <begin position="158"/>
        <end position="331"/>
    </location>
</feature>
<comment type="caution">
    <text evidence="2">The sequence shown here is derived from an EMBL/GenBank/DDBJ whole genome shotgun (WGS) entry which is preliminary data.</text>
</comment>
<protein>
    <recommendedName>
        <fullName evidence="1">D-alanine--D-alanine ligase N-terminal domain-containing protein</fullName>
    </recommendedName>
</protein>
<gene>
    <name evidence="2" type="ORF">KI387_038111</name>
</gene>
<dbReference type="Proteomes" id="UP000824469">
    <property type="component" value="Unassembled WGS sequence"/>
</dbReference>
<dbReference type="InterPro" id="IPR011127">
    <property type="entry name" value="Dala_Dala_lig_N"/>
</dbReference>
<dbReference type="FunFam" id="3.40.50.20:FF:000028">
    <property type="entry name" value="D-alanine-D-alanine ligase family"/>
    <property type="match status" value="1"/>
</dbReference>
<dbReference type="InterPro" id="IPR013815">
    <property type="entry name" value="ATP_grasp_subdomain_1"/>
</dbReference>
<keyword evidence="3" id="KW-1185">Reference proteome</keyword>
<dbReference type="AlphaFoldDB" id="A0AA38FUA0"/>
<sequence length="555" mass="61758">MAGLQHVLLPDSQISTGKNFSLWSHKILTICEYRNIEQILLGKESRPDNDELSVDKPDDYDKHHCKALTLLKLSIVENLISTVKNATSASNLWKQLKNTYHASEAGQVGLSHAGVLRTIVQRACMRFLELHSYAESAHNYERLRSGGVSDTAFEQRQKVFVIFGGDTSERQVSLMSGTNVWLNLRACNNFEVTPFLLAPTTTESSISFHDPKDNSVASKTVWALPYSLVLRHTVEEVVEACIEATEVRRAQLTSILRDKVILDLQKHISSNGWFSGCDISSEYPEKLTLEEWIIRAKEVGAIVFIAVHGGIGENGTLQSMLEAAKVAHTGPGVEASRICMDKVSTSLALTHLSNLGILTINKEVYSREDLLASSNPDLWINLTNKLESSTLCVKPVGDGCSTGVARLCCNGDLEIYVHALQEKLPHLLPNNLSKPHGTIEMPDPPAERFIFEPFIETDDIVVTHKGGDSTQSGLIWEGVSRWVEVTVGVMGSKGKMHSFNPSITVKEDGDILSLEEKFQGKRHLKPVKRGLRFWQTLWVLKDFLVSMLLFMQILE</sequence>
<name>A0AA38FUA0_TAXCH</name>
<dbReference type="GO" id="GO:0009507">
    <property type="term" value="C:chloroplast"/>
    <property type="evidence" value="ECO:0007669"/>
    <property type="project" value="TreeGrafter"/>
</dbReference>
<dbReference type="InterPro" id="IPR016185">
    <property type="entry name" value="PreATP-grasp_dom_sf"/>
</dbReference>
<dbReference type="SUPFAM" id="SSF52440">
    <property type="entry name" value="PreATP-grasp domain"/>
    <property type="match status" value="1"/>
</dbReference>
<dbReference type="GO" id="GO:0008716">
    <property type="term" value="F:D-alanine-D-alanine ligase activity"/>
    <property type="evidence" value="ECO:0007669"/>
    <property type="project" value="TreeGrafter"/>
</dbReference>
<evidence type="ECO:0000313" key="3">
    <source>
        <dbReference type="Proteomes" id="UP000824469"/>
    </source>
</evidence>
<dbReference type="Gene3D" id="3.30.1490.20">
    <property type="entry name" value="ATP-grasp fold, A domain"/>
    <property type="match status" value="1"/>
</dbReference>
<dbReference type="PANTHER" id="PTHR23132:SF0">
    <property type="entry name" value="D-ALANINE-D-ALANINE LIGASE FAMILY"/>
    <property type="match status" value="1"/>
</dbReference>
<dbReference type="PROSITE" id="PS00843">
    <property type="entry name" value="DALA_DALA_LIGASE_1"/>
    <property type="match status" value="1"/>
</dbReference>
<proteinExistence type="predicted"/>
<dbReference type="PANTHER" id="PTHR23132">
    <property type="entry name" value="D-ALANINE--D-ALANINE LIGASE"/>
    <property type="match status" value="1"/>
</dbReference>
<dbReference type="EMBL" id="JAHRHJ020000007">
    <property type="protein sequence ID" value="KAH9310200.1"/>
    <property type="molecule type" value="Genomic_DNA"/>
</dbReference>
<evidence type="ECO:0000259" key="1">
    <source>
        <dbReference type="Pfam" id="PF01820"/>
    </source>
</evidence>
<dbReference type="Pfam" id="PF01820">
    <property type="entry name" value="Dala_Dala_lig_N"/>
    <property type="match status" value="1"/>
</dbReference>